<gene>
    <name evidence="1" type="ORF">M437DRAFT_74677</name>
</gene>
<reference evidence="1 2" key="1">
    <citation type="journal article" date="2014" name="BMC Genomics">
        <title>Genome sequencing of four Aureobasidium pullulans varieties: biotechnological potential, stress tolerance, and description of new species.</title>
        <authorList>
            <person name="Gostin Ar C."/>
            <person name="Ohm R.A."/>
            <person name="Kogej T."/>
            <person name="Sonjak S."/>
            <person name="Turk M."/>
            <person name="Zajc J."/>
            <person name="Zalar P."/>
            <person name="Grube M."/>
            <person name="Sun H."/>
            <person name="Han J."/>
            <person name="Sharma A."/>
            <person name="Chiniquy J."/>
            <person name="Ngan C.Y."/>
            <person name="Lipzen A."/>
            <person name="Barry K."/>
            <person name="Grigoriev I.V."/>
            <person name="Gunde-Cimerman N."/>
        </authorList>
    </citation>
    <scope>NUCLEOTIDE SEQUENCE [LARGE SCALE GENOMIC DNA]</scope>
    <source>
        <strain evidence="1 2">CBS 110374</strain>
    </source>
</reference>
<proteinExistence type="predicted"/>
<evidence type="ECO:0000313" key="2">
    <source>
        <dbReference type="Proteomes" id="UP000030672"/>
    </source>
</evidence>
<dbReference type="InterPro" id="IPR036514">
    <property type="entry name" value="SGNH_hydro_sf"/>
</dbReference>
<evidence type="ECO:0008006" key="3">
    <source>
        <dbReference type="Google" id="ProtNLM"/>
    </source>
</evidence>
<dbReference type="Proteomes" id="UP000030672">
    <property type="component" value="Unassembled WGS sequence"/>
</dbReference>
<dbReference type="EMBL" id="KL584831">
    <property type="protein sequence ID" value="KEQ63421.1"/>
    <property type="molecule type" value="Genomic_DNA"/>
</dbReference>
<dbReference type="HOGENOM" id="CLU_057575_0_0_1"/>
<protein>
    <recommendedName>
        <fullName evidence="3">SGNH hydrolase</fullName>
    </recommendedName>
</protein>
<dbReference type="RefSeq" id="XP_040880444.1">
    <property type="nucleotide sequence ID" value="XM_041026282.1"/>
</dbReference>
<organism evidence="1 2">
    <name type="scientific">Aureobasidium melanogenum (strain CBS 110374)</name>
    <name type="common">Aureobasidium pullulans var. melanogenum</name>
    <dbReference type="NCBI Taxonomy" id="1043003"/>
    <lineage>
        <taxon>Eukaryota</taxon>
        <taxon>Fungi</taxon>
        <taxon>Dikarya</taxon>
        <taxon>Ascomycota</taxon>
        <taxon>Pezizomycotina</taxon>
        <taxon>Dothideomycetes</taxon>
        <taxon>Dothideomycetidae</taxon>
        <taxon>Dothideales</taxon>
        <taxon>Saccotheciaceae</taxon>
        <taxon>Aureobasidium</taxon>
    </lineage>
</organism>
<dbReference type="AlphaFoldDB" id="A0A074WLV1"/>
<sequence length="366" mass="41518">MKLFARLNVIVLLAISALLLVAWNLRSYHPITRAKKVWSRQTTEIVVFGDSWSTNRLELPTVQAPAPPNKKLWVDTLCAEVVCDRIYDLAQSLPSHPSHRRGPVVDNDIYTNLTRSMNFTAGHENIGDFSHQVDEYLAQDDARWQDYGEQRGTKTTIIFTVFFGIWELWDFVDLPEGAVLPAVVDCIASMFAQLDRLVQAKSVSSLRPTVIIPTVPDPSFFPRWISQRTSANGTDKYGQLQRHAVILTDLWNNVLQKQVANWNKADVVMPDFDAWMLEKMREPEIDETDLTPVASIMKDAKFTELTQPCVSYTAPSSGYGIETQPFTICDDPSHFLFWDDTRLSGAAHELFGKHVAQILRNHTLVN</sequence>
<dbReference type="Gene3D" id="3.40.50.1110">
    <property type="entry name" value="SGNH hydrolase"/>
    <property type="match status" value="1"/>
</dbReference>
<evidence type="ECO:0000313" key="1">
    <source>
        <dbReference type="EMBL" id="KEQ63421.1"/>
    </source>
</evidence>
<keyword evidence="2" id="KW-1185">Reference proteome</keyword>
<dbReference type="GeneID" id="63919655"/>
<accession>A0A074WLV1</accession>
<name>A0A074WLV1_AURM1</name>
<dbReference type="STRING" id="1043003.A0A074WLV1"/>